<organism evidence="5 6">
    <name type="scientific">Steroidobacter agaridevorans</name>
    <dbReference type="NCBI Taxonomy" id="2695856"/>
    <lineage>
        <taxon>Bacteria</taxon>
        <taxon>Pseudomonadati</taxon>
        <taxon>Pseudomonadota</taxon>
        <taxon>Gammaproteobacteria</taxon>
        <taxon>Steroidobacterales</taxon>
        <taxon>Steroidobacteraceae</taxon>
        <taxon>Steroidobacter</taxon>
    </lineage>
</organism>
<sequence length="375" mass="41709">MYYTDDSLLPENMPPLMITGAPYGPVWMPEDCTPENKLPVTWEEQTQAAVDCFNAGATILHIHVRDPKTGHISKNFKEYSEQIARLREAVPKMILQIGGSISFAPEPGEKAEFGSYDARHKLCEIEPKPDQITVSCGTTLYDHTAINRLDDAWAGTRYTNPAMAAAMSNLVADATPEFYLENIKRCVQHGIQPYFALAHIHALELVERLIRRGYYKGPVNGFFSMGVGGACGVNPFDMMELVRRTPQGSNFTYQSTFRHTYPVSMMMIALGQHTRAGIEDNLWGPKKGERFSTRQMIEKQVKMAELIGRPIATAAQTRAMLKIGVTYKTTEETLSNLGLPPNREDGNAGFHVHVTDGKLPSKRMVGSDGHMVAVE</sequence>
<dbReference type="PANTHER" id="PTHR37418">
    <property type="entry name" value="3-KETO-5-AMINOHEXANOATE CLEAVAGE ENZYME-RELATED"/>
    <property type="match status" value="1"/>
</dbReference>
<proteinExistence type="predicted"/>
<evidence type="ECO:0000256" key="3">
    <source>
        <dbReference type="ARBA" id="ARBA00022723"/>
    </source>
</evidence>
<comment type="caution">
    <text evidence="5">The sequence shown here is derived from an EMBL/GenBank/DDBJ whole genome shotgun (WGS) entry which is preliminary data.</text>
</comment>
<keyword evidence="2" id="KW-0808">Transferase</keyword>
<evidence type="ECO:0000256" key="1">
    <source>
        <dbReference type="ARBA" id="ARBA00001947"/>
    </source>
</evidence>
<reference evidence="6" key="1">
    <citation type="submission" date="2020-01" db="EMBL/GenBank/DDBJ databases">
        <title>'Steroidobacter agaridevorans' sp. nov., agar-degrading bacteria isolated from rhizosphere soils.</title>
        <authorList>
            <person name="Ikenaga M."/>
            <person name="Kataoka M."/>
            <person name="Murouchi A."/>
            <person name="Katsuragi S."/>
            <person name="Sakai M."/>
        </authorList>
    </citation>
    <scope>NUCLEOTIDE SEQUENCE [LARGE SCALE GENOMIC DNA]</scope>
    <source>
        <strain evidence="6">YU21-B</strain>
    </source>
</reference>
<evidence type="ECO:0000256" key="4">
    <source>
        <dbReference type="ARBA" id="ARBA00022833"/>
    </source>
</evidence>
<gene>
    <name evidence="5" type="ORF">GCM10011487_26890</name>
</gene>
<dbReference type="RefSeq" id="WP_161812343.1">
    <property type="nucleotide sequence ID" value="NZ_BLJN01000002.1"/>
</dbReference>
<dbReference type="InterPro" id="IPR008567">
    <property type="entry name" value="BKACE"/>
</dbReference>
<comment type="cofactor">
    <cofactor evidence="1">
        <name>Zn(2+)</name>
        <dbReference type="ChEBI" id="CHEBI:29105"/>
    </cofactor>
</comment>
<dbReference type="GO" id="GO:0043720">
    <property type="term" value="F:3-keto-5-aminohexanoate cleavage activity"/>
    <property type="evidence" value="ECO:0007669"/>
    <property type="project" value="InterPro"/>
</dbReference>
<dbReference type="GO" id="GO:0046872">
    <property type="term" value="F:metal ion binding"/>
    <property type="evidence" value="ECO:0007669"/>
    <property type="project" value="UniProtKB-KW"/>
</dbReference>
<dbReference type="EMBL" id="BLJN01000002">
    <property type="protein sequence ID" value="GFE80689.1"/>
    <property type="molecule type" value="Genomic_DNA"/>
</dbReference>
<evidence type="ECO:0000313" key="5">
    <source>
        <dbReference type="EMBL" id="GFE80689.1"/>
    </source>
</evidence>
<dbReference type="Proteomes" id="UP000445000">
    <property type="component" value="Unassembled WGS sequence"/>
</dbReference>
<dbReference type="AlphaFoldDB" id="A0A829YBN0"/>
<protein>
    <submittedName>
        <fullName evidence="5">3-keto-5-aminohexanoate cleavage protein</fullName>
    </submittedName>
</protein>
<dbReference type="InterPro" id="IPR013785">
    <property type="entry name" value="Aldolase_TIM"/>
</dbReference>
<evidence type="ECO:0000256" key="2">
    <source>
        <dbReference type="ARBA" id="ARBA00022679"/>
    </source>
</evidence>
<name>A0A829YBN0_9GAMM</name>
<keyword evidence="6" id="KW-1185">Reference proteome</keyword>
<keyword evidence="4" id="KW-0862">Zinc</keyword>
<dbReference type="Pfam" id="PF05853">
    <property type="entry name" value="BKACE"/>
    <property type="match status" value="1"/>
</dbReference>
<dbReference type="Gene3D" id="3.20.20.70">
    <property type="entry name" value="Aldolase class I"/>
    <property type="match status" value="1"/>
</dbReference>
<dbReference type="PANTHER" id="PTHR37418:SF2">
    <property type="entry name" value="3-KETO-5-AMINOHEXANOATE CLEAVAGE ENZYME"/>
    <property type="match status" value="1"/>
</dbReference>
<accession>A0A829YBN0</accession>
<evidence type="ECO:0000313" key="6">
    <source>
        <dbReference type="Proteomes" id="UP000445000"/>
    </source>
</evidence>
<keyword evidence="3" id="KW-0479">Metal-binding</keyword>